<proteinExistence type="predicted"/>
<keyword evidence="2" id="KW-0653">Protein transport</keyword>
<dbReference type="GO" id="GO:0005737">
    <property type="term" value="C:cytoplasm"/>
    <property type="evidence" value="ECO:0007669"/>
    <property type="project" value="UniProtKB-SubCell"/>
</dbReference>
<dbReference type="InterPro" id="IPR018222">
    <property type="entry name" value="Nuclear_transport_factor_2_euk"/>
</dbReference>
<dbReference type="EMBL" id="HBFR01014462">
    <property type="protein sequence ID" value="CAD8883384.1"/>
    <property type="molecule type" value="Transcribed_RNA"/>
</dbReference>
<accession>A0A7S1FRI8</accession>
<name>A0A7S1FRI8_9STRA</name>
<dbReference type="InterPro" id="IPR032710">
    <property type="entry name" value="NTF2-like_dom_sf"/>
</dbReference>
<dbReference type="PROSITE" id="PS50177">
    <property type="entry name" value="NTF2_DOMAIN"/>
    <property type="match status" value="1"/>
</dbReference>
<dbReference type="SUPFAM" id="SSF54427">
    <property type="entry name" value="NTF2-like"/>
    <property type="match status" value="1"/>
</dbReference>
<organism evidence="4">
    <name type="scientific">Corethron hystrix</name>
    <dbReference type="NCBI Taxonomy" id="216773"/>
    <lineage>
        <taxon>Eukaryota</taxon>
        <taxon>Sar</taxon>
        <taxon>Stramenopiles</taxon>
        <taxon>Ochrophyta</taxon>
        <taxon>Bacillariophyta</taxon>
        <taxon>Coscinodiscophyceae</taxon>
        <taxon>Corethrophycidae</taxon>
        <taxon>Corethrales</taxon>
        <taxon>Corethraceae</taxon>
        <taxon>Corethron</taxon>
    </lineage>
</organism>
<dbReference type="Gene3D" id="3.10.450.50">
    <property type="match status" value="1"/>
</dbReference>
<comment type="function">
    <text evidence="2">Has a role in nuclear-cytoplasmic transport of proteins and mRNAs.</text>
</comment>
<dbReference type="GO" id="GO:0006606">
    <property type="term" value="P:protein import into nucleus"/>
    <property type="evidence" value="ECO:0007669"/>
    <property type="project" value="UniProtKB-ARBA"/>
</dbReference>
<evidence type="ECO:0000259" key="3">
    <source>
        <dbReference type="PROSITE" id="PS50177"/>
    </source>
</evidence>
<comment type="subcellular location">
    <subcellularLocation>
        <location evidence="2">Cytoplasm</location>
    </subcellularLocation>
    <subcellularLocation>
        <location evidence="2">Nucleus</location>
    </subcellularLocation>
</comment>
<evidence type="ECO:0000256" key="2">
    <source>
        <dbReference type="RuleBase" id="RU369002"/>
    </source>
</evidence>
<dbReference type="GO" id="GO:0005635">
    <property type="term" value="C:nuclear envelope"/>
    <property type="evidence" value="ECO:0007669"/>
    <property type="project" value="UniProtKB-ARBA"/>
</dbReference>
<dbReference type="GO" id="GO:0051028">
    <property type="term" value="P:mRNA transport"/>
    <property type="evidence" value="ECO:0007669"/>
    <property type="project" value="UniProtKB-UniRule"/>
</dbReference>
<reference evidence="4" key="1">
    <citation type="submission" date="2021-01" db="EMBL/GenBank/DDBJ databases">
        <authorList>
            <person name="Corre E."/>
            <person name="Pelletier E."/>
            <person name="Niang G."/>
            <person name="Scheremetjew M."/>
            <person name="Finn R."/>
            <person name="Kale V."/>
            <person name="Holt S."/>
            <person name="Cochrane G."/>
            <person name="Meng A."/>
            <person name="Brown T."/>
            <person name="Cohen L."/>
        </authorList>
    </citation>
    <scope>NUCLEOTIDE SEQUENCE</scope>
    <source>
        <strain evidence="4">308</strain>
    </source>
</reference>
<keyword evidence="1 2" id="KW-0963">Cytoplasm</keyword>
<dbReference type="InterPro" id="IPR002075">
    <property type="entry name" value="NTF2_dom"/>
</dbReference>
<evidence type="ECO:0000313" key="4">
    <source>
        <dbReference type="EMBL" id="CAD8883384.1"/>
    </source>
</evidence>
<dbReference type="PANTHER" id="PTHR12612">
    <property type="entry name" value="NUCLEAR TRANSPORT FACTOR 2"/>
    <property type="match status" value="1"/>
</dbReference>
<gene>
    <name evidence="4" type="ORF">CHYS00102_LOCUS10579</name>
</gene>
<evidence type="ECO:0000256" key="1">
    <source>
        <dbReference type="ARBA" id="ARBA00022490"/>
    </source>
</evidence>
<protein>
    <recommendedName>
        <fullName evidence="2">Nuclear transport factor 2</fullName>
        <shortName evidence="2">NTF-2</shortName>
    </recommendedName>
</protein>
<keyword evidence="2" id="KW-0813">Transport</keyword>
<keyword evidence="2" id="KW-0539">Nucleus</keyword>
<dbReference type="InterPro" id="IPR045875">
    <property type="entry name" value="NTF2"/>
</dbReference>
<dbReference type="Pfam" id="PF02136">
    <property type="entry name" value="NTF2"/>
    <property type="match status" value="1"/>
</dbReference>
<dbReference type="CDD" id="cd00780">
    <property type="entry name" value="NTF2"/>
    <property type="match status" value="1"/>
</dbReference>
<feature type="domain" description="NTF2" evidence="3">
    <location>
        <begin position="6"/>
        <end position="119"/>
    </location>
</feature>
<dbReference type="AlphaFoldDB" id="A0A7S1FRI8"/>
<sequence>MSADEVAKAFVAHFYNTFDVAGGVDQLRSLYQPTSMLTFEGQQMQGPDAILAKFKGVGEVKHTITNVDCQPSNNPNAILIFVTGSVKIGGPNAVHFCEMFQLLSTGPGAYHVHNEIFRLNYGQ</sequence>
<dbReference type="FunFam" id="3.10.450.50:FF:000005">
    <property type="entry name" value="Nuclear transport factor 2"/>
    <property type="match status" value="1"/>
</dbReference>